<dbReference type="RefSeq" id="WP_307226544.1">
    <property type="nucleotide sequence ID" value="NZ_JAUSTT010000002.1"/>
</dbReference>
<dbReference type="Pfam" id="PF14147">
    <property type="entry name" value="Spore_YhaL"/>
    <property type="match status" value="1"/>
</dbReference>
<evidence type="ECO:0000313" key="3">
    <source>
        <dbReference type="Proteomes" id="UP001223586"/>
    </source>
</evidence>
<comment type="caution">
    <text evidence="2">The sequence shown here is derived from an EMBL/GenBank/DDBJ whole genome shotgun (WGS) entry which is preliminary data.</text>
</comment>
<name>A0ABT9WND1_9BACI</name>
<evidence type="ECO:0000256" key="1">
    <source>
        <dbReference type="SAM" id="Phobius"/>
    </source>
</evidence>
<sequence>MTLPIWIYMVVLGIIFSAFMTIKTSKAERAEEQEWIEKEGEVFLERIAKAKAQKEQIKELGQ</sequence>
<organism evidence="2 3">
    <name type="scientific">Bacillus chungangensis</name>
    <dbReference type="NCBI Taxonomy" id="587633"/>
    <lineage>
        <taxon>Bacteria</taxon>
        <taxon>Bacillati</taxon>
        <taxon>Bacillota</taxon>
        <taxon>Bacilli</taxon>
        <taxon>Bacillales</taxon>
        <taxon>Bacillaceae</taxon>
        <taxon>Bacillus</taxon>
    </lineage>
</organism>
<gene>
    <name evidence="2" type="ORF">J2S08_000626</name>
</gene>
<keyword evidence="1" id="KW-0472">Membrane</keyword>
<keyword evidence="1" id="KW-1133">Transmembrane helix</keyword>
<dbReference type="EMBL" id="JAUSTT010000002">
    <property type="protein sequence ID" value="MDQ0174793.1"/>
    <property type="molecule type" value="Genomic_DNA"/>
</dbReference>
<evidence type="ECO:0000313" key="2">
    <source>
        <dbReference type="EMBL" id="MDQ0174793.1"/>
    </source>
</evidence>
<protein>
    <submittedName>
        <fullName evidence="2">Membrane protein</fullName>
    </submittedName>
</protein>
<keyword evidence="1" id="KW-0812">Transmembrane</keyword>
<feature type="transmembrane region" description="Helical" evidence="1">
    <location>
        <begin position="6"/>
        <end position="22"/>
    </location>
</feature>
<proteinExistence type="predicted"/>
<accession>A0ABT9WND1</accession>
<keyword evidence="3" id="KW-1185">Reference proteome</keyword>
<dbReference type="Proteomes" id="UP001223586">
    <property type="component" value="Unassembled WGS sequence"/>
</dbReference>
<reference evidence="2 3" key="1">
    <citation type="submission" date="2023-07" db="EMBL/GenBank/DDBJ databases">
        <title>Genomic Encyclopedia of Type Strains, Phase IV (KMG-IV): sequencing the most valuable type-strain genomes for metagenomic binning, comparative biology and taxonomic classification.</title>
        <authorList>
            <person name="Goeker M."/>
        </authorList>
    </citation>
    <scope>NUCLEOTIDE SEQUENCE [LARGE SCALE GENOMIC DNA]</scope>
    <source>
        <strain evidence="2 3">DSM 23837</strain>
    </source>
</reference>
<dbReference type="InterPro" id="IPR025428">
    <property type="entry name" value="Spore_YhaL"/>
</dbReference>